<dbReference type="InterPro" id="IPR036365">
    <property type="entry name" value="PGBD-like_sf"/>
</dbReference>
<sequence>MLGVAVVCAAVLGMVWAGLAVGGVAGAAETTAPIDPGPTTVATAAELVVDATLEGTVERADERTLTIGGGVVAVPVSSDDDAVASGDGQAAVAGLRGQKVAQDATEAPSTDPAAEAPPTEASPTEASPTEAPTTETPTTETPTTGAPTETPPSGTSPTAEPTPTTEASPTAEPTADPTAGPTAEPTGGPTVEPTDEPAAPAAPTPTASEPSAVCVPDTAQPATTPDPEPTTTPVPEPTDEPTPEPEPTPAPDDAVDCDQADAGREDGQSDGAGTAAPGGGGGGRGTTTSGGTTGLGGGTGSAGTSGTVEAGAGVAANGPTLTSIAAVGDLLDLGTVAWTLDAEPVVVLVGDGVWYRDLDTDAEDGDDVALLESALVSLGYGDDLTVDTTFTSATASAVEAWETALGRTDPDGAVTTDEVVLLDAPATILRHDAVVGASLSDGSPVLSVGGEEQLVVVPAPADESRAWEVGTPVTLLVDDRVLGTGTVSARSVAVEGGTVDQVGTRTLHVQADDDLSDRPDGSAITVSRIADGTTAAVTVPVAALVEGTDGTPAVRVAEGSTDRLTPVVIGLVVDGRAEITDGIDAGTTVRLPG</sequence>
<gene>
    <name evidence="3" type="ORF">DVS28_a3700</name>
</gene>
<dbReference type="Pfam" id="PF01471">
    <property type="entry name" value="PG_binding_1"/>
    <property type="match status" value="1"/>
</dbReference>
<protein>
    <submittedName>
        <fullName evidence="3">Rhs element Vgr protein</fullName>
    </submittedName>
</protein>
<name>A0A346Y1M6_9ACTN</name>
<keyword evidence="4" id="KW-1185">Reference proteome</keyword>
<dbReference type="EMBL" id="CP031165">
    <property type="protein sequence ID" value="AXV08373.1"/>
    <property type="molecule type" value="Genomic_DNA"/>
</dbReference>
<feature type="region of interest" description="Disordered" evidence="1">
    <location>
        <begin position="81"/>
        <end position="304"/>
    </location>
</feature>
<feature type="compositionally biased region" description="Low complexity" evidence="1">
    <location>
        <begin position="81"/>
        <end position="94"/>
    </location>
</feature>
<accession>A0A346Y1M6</accession>
<dbReference type="InterPro" id="IPR036366">
    <property type="entry name" value="PGBDSf"/>
</dbReference>
<evidence type="ECO:0000313" key="3">
    <source>
        <dbReference type="EMBL" id="AXV08373.1"/>
    </source>
</evidence>
<feature type="compositionally biased region" description="Gly residues" evidence="1">
    <location>
        <begin position="276"/>
        <end position="285"/>
    </location>
</feature>
<dbReference type="InterPro" id="IPR002477">
    <property type="entry name" value="Peptidoglycan-bd-like"/>
</dbReference>
<dbReference type="Gene3D" id="1.10.101.10">
    <property type="entry name" value="PGBD-like superfamily/PGBD"/>
    <property type="match status" value="1"/>
</dbReference>
<dbReference type="KEGG" id="euz:DVS28_a3700"/>
<dbReference type="SUPFAM" id="SSF47090">
    <property type="entry name" value="PGBD-like"/>
    <property type="match status" value="1"/>
</dbReference>
<reference evidence="3 4" key="1">
    <citation type="submission" date="2018-09" db="EMBL/GenBank/DDBJ databases">
        <title>Complete genome sequence of Euzebya sp. DY32-46 isolated from seawater of Pacific Ocean.</title>
        <authorList>
            <person name="Xu L."/>
            <person name="Wu Y.-H."/>
            <person name="Xu X.-W."/>
        </authorList>
    </citation>
    <scope>NUCLEOTIDE SEQUENCE [LARGE SCALE GENOMIC DNA]</scope>
    <source>
        <strain evidence="3 4">DY32-46</strain>
    </source>
</reference>
<feature type="compositionally biased region" description="Pro residues" evidence="1">
    <location>
        <begin position="224"/>
        <end position="236"/>
    </location>
</feature>
<proteinExistence type="predicted"/>
<evidence type="ECO:0000256" key="1">
    <source>
        <dbReference type="SAM" id="MobiDB-lite"/>
    </source>
</evidence>
<feature type="compositionally biased region" description="Low complexity" evidence="1">
    <location>
        <begin position="104"/>
        <end position="223"/>
    </location>
</feature>
<dbReference type="Gene3D" id="2.40.420.20">
    <property type="match status" value="1"/>
</dbReference>
<evidence type="ECO:0000313" key="4">
    <source>
        <dbReference type="Proteomes" id="UP000264006"/>
    </source>
</evidence>
<feature type="domain" description="Peptidoglycan binding-like" evidence="2">
    <location>
        <begin position="365"/>
        <end position="416"/>
    </location>
</feature>
<dbReference type="AlphaFoldDB" id="A0A346Y1M6"/>
<organism evidence="3 4">
    <name type="scientific">Euzebya pacifica</name>
    <dbReference type="NCBI Taxonomy" id="1608957"/>
    <lineage>
        <taxon>Bacteria</taxon>
        <taxon>Bacillati</taxon>
        <taxon>Actinomycetota</taxon>
        <taxon>Nitriliruptoria</taxon>
        <taxon>Euzebyales</taxon>
    </lineage>
</organism>
<feature type="compositionally biased region" description="Gly residues" evidence="1">
    <location>
        <begin position="291"/>
        <end position="303"/>
    </location>
</feature>
<evidence type="ECO:0000259" key="2">
    <source>
        <dbReference type="Pfam" id="PF01471"/>
    </source>
</evidence>
<dbReference type="Proteomes" id="UP000264006">
    <property type="component" value="Chromosome"/>
</dbReference>